<dbReference type="Gene3D" id="3.40.630.30">
    <property type="match status" value="1"/>
</dbReference>
<dbReference type="GO" id="GO:0003700">
    <property type="term" value="F:DNA-binding transcription factor activity"/>
    <property type="evidence" value="ECO:0007669"/>
    <property type="project" value="InterPro"/>
</dbReference>
<dbReference type="InterPro" id="IPR050832">
    <property type="entry name" value="Bact_Acetyltransf"/>
</dbReference>
<dbReference type="InterPro" id="IPR000182">
    <property type="entry name" value="GNAT_dom"/>
</dbReference>
<dbReference type="InterPro" id="IPR036388">
    <property type="entry name" value="WH-like_DNA-bd_sf"/>
</dbReference>
<dbReference type="Proteomes" id="UP001139971">
    <property type="component" value="Unassembled WGS sequence"/>
</dbReference>
<keyword evidence="8" id="KW-1185">Reference proteome</keyword>
<dbReference type="Pfam" id="PF12802">
    <property type="entry name" value="MarR_2"/>
    <property type="match status" value="1"/>
</dbReference>
<dbReference type="InterPro" id="IPR036390">
    <property type="entry name" value="WH_DNA-bd_sf"/>
</dbReference>
<dbReference type="GO" id="GO:0003677">
    <property type="term" value="F:DNA binding"/>
    <property type="evidence" value="ECO:0007669"/>
    <property type="project" value="UniProtKB-KW"/>
</dbReference>
<evidence type="ECO:0000256" key="4">
    <source>
        <dbReference type="ARBA" id="ARBA00023163"/>
    </source>
</evidence>
<dbReference type="EMBL" id="JAOVZO020000017">
    <property type="protein sequence ID" value="MDC8013255.1"/>
    <property type="molecule type" value="Genomic_DNA"/>
</dbReference>
<dbReference type="PROSITE" id="PS51186">
    <property type="entry name" value="GNAT"/>
    <property type="match status" value="1"/>
</dbReference>
<dbReference type="PANTHER" id="PTHR43877">
    <property type="entry name" value="AMINOALKYLPHOSPHONATE N-ACETYLTRANSFERASE-RELATED-RELATED"/>
    <property type="match status" value="1"/>
</dbReference>
<gene>
    <name evidence="7" type="ORF">OD750_011965</name>
</gene>
<dbReference type="InterPro" id="IPR016181">
    <property type="entry name" value="Acyl_CoA_acyltransferase"/>
</dbReference>
<evidence type="ECO:0000313" key="8">
    <source>
        <dbReference type="Proteomes" id="UP001139971"/>
    </source>
</evidence>
<keyword evidence="2" id="KW-0805">Transcription regulation</keyword>
<dbReference type="InterPro" id="IPR000835">
    <property type="entry name" value="HTH_MarR-typ"/>
</dbReference>
<dbReference type="PROSITE" id="PS01117">
    <property type="entry name" value="HTH_MARR_1"/>
    <property type="match status" value="1"/>
</dbReference>
<dbReference type="GO" id="GO:0016747">
    <property type="term" value="F:acyltransferase activity, transferring groups other than amino-acyl groups"/>
    <property type="evidence" value="ECO:0007669"/>
    <property type="project" value="InterPro"/>
</dbReference>
<dbReference type="SUPFAM" id="SSF55729">
    <property type="entry name" value="Acyl-CoA N-acyltransferases (Nat)"/>
    <property type="match status" value="1"/>
</dbReference>
<comment type="caution">
    <text evidence="7">The sequence shown here is derived from an EMBL/GenBank/DDBJ whole genome shotgun (WGS) entry which is preliminary data.</text>
</comment>
<evidence type="ECO:0000256" key="3">
    <source>
        <dbReference type="ARBA" id="ARBA00023125"/>
    </source>
</evidence>
<dbReference type="SUPFAM" id="SSF46785">
    <property type="entry name" value="Winged helix' DNA-binding domain"/>
    <property type="match status" value="1"/>
</dbReference>
<sequence>MAFLADLGLLALGSRARALSDQLYGIADAVYRARGSQVQGRWFPVLRLISDEGPQTVGAIAASIGQTHSAVSQLADKLVREGWLRSVADKTDKRCRRLALTPKAQEAIRDARPAWRALVDVLGERCRAANVDILGALDAFERVLDESLADAIVARSTEVDRDAVRVVAFEPSLREHFYRLNADWLRKYFYLEEIDHRVLSHPEEELIAPGGDVLFARLGDAVIGTCALKFDSPGTYELTKMAVDERYHGLGIGRKLLQAAIEAFQARGGRTLFLESNRKLTPALRLYESMGFEHQPTLKPDSHYSRSDVYMIWRDPGAAAPKRRKQA</sequence>
<dbReference type="AlphaFoldDB" id="A0A9X3YL56"/>
<keyword evidence="5 7" id="KW-0012">Acyltransferase</keyword>
<feature type="domain" description="N-acetyltransferase" evidence="6">
    <location>
        <begin position="164"/>
        <end position="316"/>
    </location>
</feature>
<reference evidence="7" key="1">
    <citation type="submission" date="2023-02" db="EMBL/GenBank/DDBJ databases">
        <title>Tahibacter soli sp. nov. isolated from soil.</title>
        <authorList>
            <person name="Baek J.H."/>
            <person name="Lee J.K."/>
            <person name="Choi D.G."/>
            <person name="Jeon C.O."/>
        </authorList>
    </citation>
    <scope>NUCLEOTIDE SEQUENCE</scope>
    <source>
        <strain evidence="7">BL</strain>
    </source>
</reference>
<evidence type="ECO:0000256" key="1">
    <source>
        <dbReference type="ARBA" id="ARBA00022679"/>
    </source>
</evidence>
<protein>
    <submittedName>
        <fullName evidence="7">GNAT family N-acetyltransferase</fullName>
        <ecNumber evidence="7">2.3.1.-</ecNumber>
    </submittedName>
</protein>
<dbReference type="RefSeq" id="WP_263545465.1">
    <property type="nucleotide sequence ID" value="NZ_JAOVZO020000017.1"/>
</dbReference>
<evidence type="ECO:0000259" key="6">
    <source>
        <dbReference type="PROSITE" id="PS51186"/>
    </source>
</evidence>
<dbReference type="CDD" id="cd04301">
    <property type="entry name" value="NAT_SF"/>
    <property type="match status" value="1"/>
</dbReference>
<name>A0A9X3YL56_9GAMM</name>
<keyword evidence="4" id="KW-0804">Transcription</keyword>
<evidence type="ECO:0000256" key="2">
    <source>
        <dbReference type="ARBA" id="ARBA00023015"/>
    </source>
</evidence>
<dbReference type="InterPro" id="IPR023187">
    <property type="entry name" value="Tscrpt_reg_MarR-type_CS"/>
</dbReference>
<dbReference type="EC" id="2.3.1.-" evidence="7"/>
<accession>A0A9X3YL56</accession>
<dbReference type="Gene3D" id="1.10.10.10">
    <property type="entry name" value="Winged helix-like DNA-binding domain superfamily/Winged helix DNA-binding domain"/>
    <property type="match status" value="1"/>
</dbReference>
<keyword evidence="1 7" id="KW-0808">Transferase</keyword>
<organism evidence="7 8">
    <name type="scientific">Tahibacter soli</name>
    <dbReference type="NCBI Taxonomy" id="2983605"/>
    <lineage>
        <taxon>Bacteria</taxon>
        <taxon>Pseudomonadati</taxon>
        <taxon>Pseudomonadota</taxon>
        <taxon>Gammaproteobacteria</taxon>
        <taxon>Lysobacterales</taxon>
        <taxon>Rhodanobacteraceae</taxon>
        <taxon>Tahibacter</taxon>
    </lineage>
</organism>
<evidence type="ECO:0000313" key="7">
    <source>
        <dbReference type="EMBL" id="MDC8013255.1"/>
    </source>
</evidence>
<dbReference type="SMART" id="SM00347">
    <property type="entry name" value="HTH_MARR"/>
    <property type="match status" value="1"/>
</dbReference>
<proteinExistence type="predicted"/>
<keyword evidence="3" id="KW-0238">DNA-binding</keyword>
<dbReference type="Pfam" id="PF00583">
    <property type="entry name" value="Acetyltransf_1"/>
    <property type="match status" value="1"/>
</dbReference>
<evidence type="ECO:0000256" key="5">
    <source>
        <dbReference type="ARBA" id="ARBA00023315"/>
    </source>
</evidence>